<evidence type="ECO:0000256" key="1">
    <source>
        <dbReference type="SAM" id="MobiDB-lite"/>
    </source>
</evidence>
<comment type="caution">
    <text evidence="2">The sequence shown here is derived from an EMBL/GenBank/DDBJ whole genome shotgun (WGS) entry which is preliminary data.</text>
</comment>
<organism evidence="2 3">
    <name type="scientific">Acaulospora morrowiae</name>
    <dbReference type="NCBI Taxonomy" id="94023"/>
    <lineage>
        <taxon>Eukaryota</taxon>
        <taxon>Fungi</taxon>
        <taxon>Fungi incertae sedis</taxon>
        <taxon>Mucoromycota</taxon>
        <taxon>Glomeromycotina</taxon>
        <taxon>Glomeromycetes</taxon>
        <taxon>Diversisporales</taxon>
        <taxon>Acaulosporaceae</taxon>
        <taxon>Acaulospora</taxon>
    </lineage>
</organism>
<feature type="non-terminal residue" evidence="2">
    <location>
        <position position="57"/>
    </location>
</feature>
<feature type="region of interest" description="Disordered" evidence="1">
    <location>
        <begin position="16"/>
        <end position="57"/>
    </location>
</feature>
<proteinExistence type="predicted"/>
<name>A0A9N9NQW8_9GLOM</name>
<dbReference type="AlphaFoldDB" id="A0A9N9NQW8"/>
<evidence type="ECO:0000313" key="2">
    <source>
        <dbReference type="EMBL" id="CAG8761949.1"/>
    </source>
</evidence>
<accession>A0A9N9NQW8</accession>
<protein>
    <submittedName>
        <fullName evidence="2">5364_t:CDS:1</fullName>
    </submittedName>
</protein>
<dbReference type="Proteomes" id="UP000789342">
    <property type="component" value="Unassembled WGS sequence"/>
</dbReference>
<sequence length="57" mass="6373">MGLMQYVWHLALGQPISHTEGTRVETTNATEHDESNESAERVSDLIYDPNRGQNDGT</sequence>
<gene>
    <name evidence="2" type="ORF">AMORRO_LOCUS15989</name>
</gene>
<evidence type="ECO:0000313" key="3">
    <source>
        <dbReference type="Proteomes" id="UP000789342"/>
    </source>
</evidence>
<reference evidence="2" key="1">
    <citation type="submission" date="2021-06" db="EMBL/GenBank/DDBJ databases">
        <authorList>
            <person name="Kallberg Y."/>
            <person name="Tangrot J."/>
            <person name="Rosling A."/>
        </authorList>
    </citation>
    <scope>NUCLEOTIDE SEQUENCE</scope>
    <source>
        <strain evidence="2">CL551</strain>
    </source>
</reference>
<feature type="compositionally biased region" description="Basic and acidic residues" evidence="1">
    <location>
        <begin position="30"/>
        <end position="43"/>
    </location>
</feature>
<keyword evidence="3" id="KW-1185">Reference proteome</keyword>
<dbReference type="EMBL" id="CAJVPV010041340">
    <property type="protein sequence ID" value="CAG8761949.1"/>
    <property type="molecule type" value="Genomic_DNA"/>
</dbReference>
<feature type="compositionally biased region" description="Polar residues" evidence="1">
    <location>
        <begin position="16"/>
        <end position="29"/>
    </location>
</feature>